<feature type="chain" id="PRO_5013332699" evidence="1">
    <location>
        <begin position="29"/>
        <end position="461"/>
    </location>
</feature>
<reference evidence="2 3" key="1">
    <citation type="submission" date="2017-10" db="EMBL/GenBank/DDBJ databases">
        <title>Sequencing the genomes of 1000 actinobacteria strains.</title>
        <authorList>
            <person name="Klenk H.-P."/>
        </authorList>
    </citation>
    <scope>NUCLEOTIDE SEQUENCE [LARGE SCALE GENOMIC DNA]</scope>
    <source>
        <strain evidence="2 3">DSM 46092</strain>
    </source>
</reference>
<dbReference type="InterPro" id="IPR006311">
    <property type="entry name" value="TAT_signal"/>
</dbReference>
<dbReference type="PROSITE" id="PS51318">
    <property type="entry name" value="TAT"/>
    <property type="match status" value="1"/>
</dbReference>
<evidence type="ECO:0000256" key="1">
    <source>
        <dbReference type="SAM" id="SignalP"/>
    </source>
</evidence>
<dbReference type="Gene3D" id="1.10.490.40">
    <property type="entry name" value="Diphtheria toxin, translocation domain"/>
    <property type="match status" value="1"/>
</dbReference>
<keyword evidence="1" id="KW-0732">Signal</keyword>
<dbReference type="Proteomes" id="UP000243542">
    <property type="component" value="Unassembled WGS sequence"/>
</dbReference>
<dbReference type="AlphaFoldDB" id="A0A2A9FF77"/>
<organism evidence="2 3">
    <name type="scientific">Amycolatopsis sulphurea</name>
    <dbReference type="NCBI Taxonomy" id="76022"/>
    <lineage>
        <taxon>Bacteria</taxon>
        <taxon>Bacillati</taxon>
        <taxon>Actinomycetota</taxon>
        <taxon>Actinomycetes</taxon>
        <taxon>Pseudonocardiales</taxon>
        <taxon>Pseudonocardiaceae</taxon>
        <taxon>Amycolatopsis</taxon>
    </lineage>
</organism>
<gene>
    <name evidence="2" type="ORF">ATK36_4362</name>
</gene>
<dbReference type="EMBL" id="PDJK01000002">
    <property type="protein sequence ID" value="PFG49222.1"/>
    <property type="molecule type" value="Genomic_DNA"/>
</dbReference>
<accession>A0A2A9FF77</accession>
<evidence type="ECO:0000313" key="2">
    <source>
        <dbReference type="EMBL" id="PFG49222.1"/>
    </source>
</evidence>
<proteinExistence type="predicted"/>
<evidence type="ECO:0000313" key="3">
    <source>
        <dbReference type="Proteomes" id="UP000243542"/>
    </source>
</evidence>
<name>A0A2A9FF77_9PSEU</name>
<feature type="signal peptide" evidence="1">
    <location>
        <begin position="1"/>
        <end position="28"/>
    </location>
</feature>
<protein>
    <submittedName>
        <fullName evidence="2">Uncharacterized protein</fullName>
    </submittedName>
</protein>
<keyword evidence="3" id="KW-1185">Reference proteome</keyword>
<sequence>MVRRWRRSAIVLATVVGLSVAVGGTAVAAPALPAAAVGTGMDAAPDGSPPPLPPTDHVVEQMQPASDKEINMAEEVGCAKGQLDRRLCTMTPAKLAKVSGDERKLVDELEVLAKKEAAKSAATSGQARALASPALLGKVLAASGNPVVRKLSNKAGNFADWANRAVTSASLPPLTEETSGQWVKTAVYLAATFTPPLGDLFSLADAISTGDIEQGVVAVTGVAAFAIGLAAPPVGAVIAVGLAIYTVGKALWNFFRGRARDWAETPPGTLEELVAQGADIQLASRKLNGEPANLIFSHNHPVATQTLLLDSKWTKVNTGKTPVKYTIKAGKNDFFEMRYECRFLDACQGPAPGLAGDPRPVIGDASLVVWQNGKAISATCKAAFRHTSLWVDCGDLTKSVTIAKDKPAVVEVGYILDAREDLSGLCQALPCVLREARANVTLKVHADRPYHLDLPVKVGVA</sequence>
<comment type="caution">
    <text evidence="2">The sequence shown here is derived from an EMBL/GenBank/DDBJ whole genome shotgun (WGS) entry which is preliminary data.</text>
</comment>